<dbReference type="PANTHER" id="PTHR30231:SF41">
    <property type="entry name" value="DNA POLYMERASE III SUBUNIT EPSILON"/>
    <property type="match status" value="1"/>
</dbReference>
<dbReference type="GO" id="GO:0004527">
    <property type="term" value="F:exonuclease activity"/>
    <property type="evidence" value="ECO:0007669"/>
    <property type="project" value="UniProtKB-KW"/>
</dbReference>
<reference evidence="3 4" key="1">
    <citation type="submission" date="2024-06" db="EMBL/GenBank/DDBJ databases">
        <title>The Natural Products Discovery Center: Release of the First 8490 Sequenced Strains for Exploring Actinobacteria Biosynthetic Diversity.</title>
        <authorList>
            <person name="Kalkreuter E."/>
            <person name="Kautsar S.A."/>
            <person name="Yang D."/>
            <person name="Bader C.D."/>
            <person name="Teijaro C.N."/>
            <person name="Fluegel L."/>
            <person name="Davis C.M."/>
            <person name="Simpson J.R."/>
            <person name="Lauterbach L."/>
            <person name="Steele A.D."/>
            <person name="Gui C."/>
            <person name="Meng S."/>
            <person name="Li G."/>
            <person name="Viehrig K."/>
            <person name="Ye F."/>
            <person name="Su P."/>
            <person name="Kiefer A.F."/>
            <person name="Nichols A."/>
            <person name="Cepeda A.J."/>
            <person name="Yan W."/>
            <person name="Fan B."/>
            <person name="Jiang Y."/>
            <person name="Adhikari A."/>
            <person name="Zheng C.-J."/>
            <person name="Schuster L."/>
            <person name="Cowan T.M."/>
            <person name="Smanski M.J."/>
            <person name="Chevrette M.G."/>
            <person name="De Carvalho L.P.S."/>
            <person name="Shen B."/>
        </authorList>
    </citation>
    <scope>NUCLEOTIDE SEQUENCE [LARGE SCALE GENOMIC DNA]</scope>
    <source>
        <strain evidence="3 4">NPDC045974</strain>
    </source>
</reference>
<dbReference type="Proteomes" id="UP001551329">
    <property type="component" value="Unassembled WGS sequence"/>
</dbReference>
<dbReference type="SUPFAM" id="SSF53098">
    <property type="entry name" value="Ribonuclease H-like"/>
    <property type="match status" value="1"/>
</dbReference>
<dbReference type="Pfam" id="PF00929">
    <property type="entry name" value="RNase_T"/>
    <property type="match status" value="1"/>
</dbReference>
<proteinExistence type="predicted"/>
<organism evidence="3 4">
    <name type="scientific">Streptomyces narbonensis</name>
    <dbReference type="NCBI Taxonomy" id="67333"/>
    <lineage>
        <taxon>Bacteria</taxon>
        <taxon>Bacillati</taxon>
        <taxon>Actinomycetota</taxon>
        <taxon>Actinomycetes</taxon>
        <taxon>Kitasatosporales</taxon>
        <taxon>Streptomycetaceae</taxon>
        <taxon>Streptomyces</taxon>
    </lineage>
</organism>
<dbReference type="EMBL" id="JBEZAE010000015">
    <property type="protein sequence ID" value="MEU7073021.1"/>
    <property type="molecule type" value="Genomic_DNA"/>
</dbReference>
<dbReference type="InterPro" id="IPR013520">
    <property type="entry name" value="Ribonucl_H"/>
</dbReference>
<keyword evidence="3" id="KW-0378">Hydrolase</keyword>
<name>A0ABV3CE07_9ACTN</name>
<dbReference type="CDD" id="cd06127">
    <property type="entry name" value="DEDDh"/>
    <property type="match status" value="1"/>
</dbReference>
<dbReference type="Gene3D" id="3.30.420.10">
    <property type="entry name" value="Ribonuclease H-like superfamily/Ribonuclease H"/>
    <property type="match status" value="1"/>
</dbReference>
<comment type="caution">
    <text evidence="3">The sequence shown here is derived from an EMBL/GenBank/DDBJ whole genome shotgun (WGS) entry which is preliminary data.</text>
</comment>
<dbReference type="SMART" id="SM00479">
    <property type="entry name" value="EXOIII"/>
    <property type="match status" value="1"/>
</dbReference>
<evidence type="ECO:0000313" key="3">
    <source>
        <dbReference type="EMBL" id="MEU7073021.1"/>
    </source>
</evidence>
<feature type="region of interest" description="Disordered" evidence="1">
    <location>
        <begin position="1"/>
        <end position="27"/>
    </location>
</feature>
<dbReference type="PANTHER" id="PTHR30231">
    <property type="entry name" value="DNA POLYMERASE III SUBUNIT EPSILON"/>
    <property type="match status" value="1"/>
</dbReference>
<feature type="compositionally biased region" description="Low complexity" evidence="1">
    <location>
        <begin position="10"/>
        <end position="19"/>
    </location>
</feature>
<keyword evidence="4" id="KW-1185">Reference proteome</keyword>
<accession>A0ABV3CE07</accession>
<keyword evidence="3" id="KW-0269">Exonuclease</keyword>
<evidence type="ECO:0000259" key="2">
    <source>
        <dbReference type="SMART" id="SM00479"/>
    </source>
</evidence>
<dbReference type="InterPro" id="IPR012337">
    <property type="entry name" value="RNaseH-like_sf"/>
</dbReference>
<dbReference type="InterPro" id="IPR036397">
    <property type="entry name" value="RNaseH_sf"/>
</dbReference>
<gene>
    <name evidence="3" type="ORF">AB0A88_23130</name>
</gene>
<feature type="domain" description="Exonuclease" evidence="2">
    <location>
        <begin position="189"/>
        <end position="347"/>
    </location>
</feature>
<protein>
    <submittedName>
        <fullName evidence="3">Exonuclease domain-containing protein</fullName>
    </submittedName>
</protein>
<evidence type="ECO:0000256" key="1">
    <source>
        <dbReference type="SAM" id="MobiDB-lite"/>
    </source>
</evidence>
<keyword evidence="3" id="KW-0540">Nuclease</keyword>
<sequence>MQPHQTDIQATATVPAPARARSERDGSLGPEQACRYLGLHRREFAYLVEAGLLVPVGRSSPGTLRFAISALDAVAAEPLDWAAARSAEARCPSPWRELAGPASERTGLVDDVTTAMRAAGVDAWARYSAAADRWTLDWAPAHGGGPGCEEVKALLPPRLVRAVDAQRLVLLGPVGQTMHWAHEMLQPGVACVLDVETTGLSSTDRVIEVAAVDAHDGSVLVDTLVHPGPGITIPAGATRVHGITNSMVASARPWSDVLPEVLAAVGERVLLAYNSDFDRRMTVGHARTLGADPGRLHAVQAWQCLMKRRSMWLGTTTRLRLGGRHRALGDAAAARELLLSLRERPPHTLPRPQLDRG</sequence>
<evidence type="ECO:0000313" key="4">
    <source>
        <dbReference type="Proteomes" id="UP001551329"/>
    </source>
</evidence>
<dbReference type="RefSeq" id="WP_358476335.1">
    <property type="nucleotide sequence ID" value="NZ_JBEZAE010000015.1"/>
</dbReference>